<proteinExistence type="predicted"/>
<dbReference type="EMBL" id="SDMK01000001">
    <property type="protein sequence ID" value="RXS96661.1"/>
    <property type="molecule type" value="Genomic_DNA"/>
</dbReference>
<dbReference type="InterPro" id="IPR009057">
    <property type="entry name" value="Homeodomain-like_sf"/>
</dbReference>
<name>A0A4Q1SGJ7_9BACT</name>
<protein>
    <submittedName>
        <fullName evidence="5">TetR/AcrR family transcriptional regulator</fullName>
    </submittedName>
</protein>
<evidence type="ECO:0000256" key="1">
    <source>
        <dbReference type="ARBA" id="ARBA00023125"/>
    </source>
</evidence>
<dbReference type="OrthoDB" id="9810250at2"/>
<organism evidence="5 6">
    <name type="scientific">Silvibacterium dinghuense</name>
    <dbReference type="NCBI Taxonomy" id="1560006"/>
    <lineage>
        <taxon>Bacteria</taxon>
        <taxon>Pseudomonadati</taxon>
        <taxon>Acidobacteriota</taxon>
        <taxon>Terriglobia</taxon>
        <taxon>Terriglobales</taxon>
        <taxon>Acidobacteriaceae</taxon>
        <taxon>Silvibacterium</taxon>
    </lineage>
</organism>
<evidence type="ECO:0000256" key="2">
    <source>
        <dbReference type="PROSITE-ProRule" id="PRU00335"/>
    </source>
</evidence>
<dbReference type="SUPFAM" id="SSF46689">
    <property type="entry name" value="Homeodomain-like"/>
    <property type="match status" value="1"/>
</dbReference>
<dbReference type="PANTHER" id="PTHR43479:SF11">
    <property type="entry name" value="ACREF_ENVCD OPERON REPRESSOR-RELATED"/>
    <property type="match status" value="1"/>
</dbReference>
<dbReference type="GO" id="GO:0003677">
    <property type="term" value="F:DNA binding"/>
    <property type="evidence" value="ECO:0007669"/>
    <property type="project" value="UniProtKB-UniRule"/>
</dbReference>
<dbReference type="Pfam" id="PF00440">
    <property type="entry name" value="TetR_N"/>
    <property type="match status" value="1"/>
</dbReference>
<evidence type="ECO:0000259" key="4">
    <source>
        <dbReference type="PROSITE" id="PS50977"/>
    </source>
</evidence>
<dbReference type="RefSeq" id="WP_129206411.1">
    <property type="nucleotide sequence ID" value="NZ_BMGU01000001.1"/>
</dbReference>
<gene>
    <name evidence="5" type="ORF">ESZ00_01565</name>
</gene>
<comment type="caution">
    <text evidence="5">The sequence shown here is derived from an EMBL/GenBank/DDBJ whole genome shotgun (WGS) entry which is preliminary data.</text>
</comment>
<feature type="region of interest" description="Disordered" evidence="3">
    <location>
        <begin position="1"/>
        <end position="33"/>
    </location>
</feature>
<evidence type="ECO:0000256" key="3">
    <source>
        <dbReference type="SAM" id="MobiDB-lite"/>
    </source>
</evidence>
<accession>A0A4Q1SGJ7</accession>
<feature type="domain" description="HTH tetR-type" evidence="4">
    <location>
        <begin position="37"/>
        <end position="97"/>
    </location>
</feature>
<evidence type="ECO:0000313" key="5">
    <source>
        <dbReference type="EMBL" id="RXS96661.1"/>
    </source>
</evidence>
<dbReference type="InterPro" id="IPR001647">
    <property type="entry name" value="HTH_TetR"/>
</dbReference>
<keyword evidence="6" id="KW-1185">Reference proteome</keyword>
<evidence type="ECO:0000313" key="6">
    <source>
        <dbReference type="Proteomes" id="UP000290253"/>
    </source>
</evidence>
<dbReference type="AlphaFoldDB" id="A0A4Q1SGJ7"/>
<dbReference type="InterPro" id="IPR050624">
    <property type="entry name" value="HTH-type_Tx_Regulator"/>
</dbReference>
<dbReference type="Proteomes" id="UP000290253">
    <property type="component" value="Unassembled WGS sequence"/>
</dbReference>
<keyword evidence="1 2" id="KW-0238">DNA-binding</keyword>
<feature type="compositionally biased region" description="Polar residues" evidence="3">
    <location>
        <begin position="1"/>
        <end position="17"/>
    </location>
</feature>
<dbReference type="PROSITE" id="PS50977">
    <property type="entry name" value="HTH_TETR_2"/>
    <property type="match status" value="1"/>
</dbReference>
<reference evidence="5 6" key="1">
    <citation type="journal article" date="2016" name="Int. J. Syst. Evol. Microbiol.">
        <title>Acidipila dinghuensis sp. nov., an acidobacterium isolated from forest soil.</title>
        <authorList>
            <person name="Jiang Y.W."/>
            <person name="Wang J."/>
            <person name="Chen M.H."/>
            <person name="Lv Y.Y."/>
            <person name="Qiu L.H."/>
        </authorList>
    </citation>
    <scope>NUCLEOTIDE SEQUENCE [LARGE SCALE GENOMIC DNA]</scope>
    <source>
        <strain evidence="5 6">DHOF10</strain>
    </source>
</reference>
<feature type="DNA-binding region" description="H-T-H motif" evidence="2">
    <location>
        <begin position="60"/>
        <end position="79"/>
    </location>
</feature>
<dbReference type="PANTHER" id="PTHR43479">
    <property type="entry name" value="ACREF/ENVCD OPERON REPRESSOR-RELATED"/>
    <property type="match status" value="1"/>
</dbReference>
<sequence>MASHSSAEPQWAENGNVSPAGPATPCEAQERVDPRVRRTRQLLREAVEALLHTQPFDAISVQQIAEQAGVNRATFYAHYLDREALVEDLVRSRFEGFLAERQVTFDGTCPGALRMVILAVCDFLRQMSPGCREQQRHFDPFMQTVVQTEVEKVLRIGIDRGAFALGGPPKLVAAALSWAIYGAATSALRAQGEAGELEDRLVDEIYTLLLPLLIPGLTAANIEASHSA</sequence>
<dbReference type="Gene3D" id="1.10.357.10">
    <property type="entry name" value="Tetracycline Repressor, domain 2"/>
    <property type="match status" value="1"/>
</dbReference>